<dbReference type="AlphaFoldDB" id="A0A2A2KA41"/>
<dbReference type="GO" id="GO:0003924">
    <property type="term" value="F:GTPase activity"/>
    <property type="evidence" value="ECO:0007669"/>
    <property type="project" value="InterPro"/>
</dbReference>
<comment type="subcellular location">
    <subcellularLocation>
        <location evidence="1">Mitochondrion</location>
    </subcellularLocation>
</comment>
<keyword evidence="6" id="KW-0809">Transit peptide</keyword>
<dbReference type="InterPro" id="IPR036925">
    <property type="entry name" value="TIF_IF2_dom3_sf"/>
</dbReference>
<keyword evidence="14" id="KW-1185">Reference proteome</keyword>
<evidence type="ECO:0000256" key="7">
    <source>
        <dbReference type="ARBA" id="ARBA00023128"/>
    </source>
</evidence>
<dbReference type="FunFam" id="3.40.50.10050:FF:000001">
    <property type="entry name" value="Translation initiation factor IF-2"/>
    <property type="match status" value="1"/>
</dbReference>
<dbReference type="InterPro" id="IPR000178">
    <property type="entry name" value="TF_IF2_bacterial-like"/>
</dbReference>
<keyword evidence="8" id="KW-0342">GTP-binding</keyword>
<comment type="function">
    <text evidence="9">One of the essential components for the initiation of protein synthesis. Protects formylmethionyl-tRNA from spontaneous hydrolysis and promotes its binding to the 30S ribosomal subunits. Also involved in the hydrolysis of GTP during the formation of the 70S ribosomal complex.</text>
</comment>
<dbReference type="OrthoDB" id="361630at2759"/>
<dbReference type="InterPro" id="IPR023115">
    <property type="entry name" value="TIF_IF2_dom3"/>
</dbReference>
<keyword evidence="3" id="KW-0396">Initiation factor</keyword>
<dbReference type="InterPro" id="IPR000795">
    <property type="entry name" value="T_Tr_GTP-bd_dom"/>
</dbReference>
<evidence type="ECO:0000256" key="6">
    <source>
        <dbReference type="ARBA" id="ARBA00022946"/>
    </source>
</evidence>
<dbReference type="Gene3D" id="3.40.50.300">
    <property type="entry name" value="P-loop containing nucleotide triphosphate hydrolases"/>
    <property type="match status" value="1"/>
</dbReference>
<dbReference type="Gene3D" id="3.40.50.10050">
    <property type="entry name" value="Translation initiation factor IF- 2, domain 3"/>
    <property type="match status" value="1"/>
</dbReference>
<dbReference type="Pfam" id="PF22042">
    <property type="entry name" value="EF-G_D2"/>
    <property type="match status" value="1"/>
</dbReference>
<dbReference type="InterPro" id="IPR027417">
    <property type="entry name" value="P-loop_NTPase"/>
</dbReference>
<evidence type="ECO:0000313" key="13">
    <source>
        <dbReference type="EMBL" id="PAV70743.1"/>
    </source>
</evidence>
<evidence type="ECO:0000256" key="5">
    <source>
        <dbReference type="ARBA" id="ARBA00022917"/>
    </source>
</evidence>
<evidence type="ECO:0000256" key="10">
    <source>
        <dbReference type="ARBA" id="ARBA00044200"/>
    </source>
</evidence>
<evidence type="ECO:0000256" key="2">
    <source>
        <dbReference type="ARBA" id="ARBA00007733"/>
    </source>
</evidence>
<dbReference type="InterPro" id="IPR009000">
    <property type="entry name" value="Transl_B-barrel_sf"/>
</dbReference>
<dbReference type="GO" id="GO:0005739">
    <property type="term" value="C:mitochondrion"/>
    <property type="evidence" value="ECO:0007669"/>
    <property type="project" value="UniProtKB-SubCell"/>
</dbReference>
<keyword evidence="5" id="KW-0648">Protein biosynthesis</keyword>
<dbReference type="Pfam" id="PF11987">
    <property type="entry name" value="IF-2"/>
    <property type="match status" value="1"/>
</dbReference>
<dbReference type="SUPFAM" id="SSF50447">
    <property type="entry name" value="Translation proteins"/>
    <property type="match status" value="2"/>
</dbReference>
<dbReference type="NCBIfam" id="TIGR00487">
    <property type="entry name" value="IF-2"/>
    <property type="match status" value="1"/>
</dbReference>
<dbReference type="PANTHER" id="PTHR43381:SF20">
    <property type="entry name" value="TRANSLATION INITIATION FACTOR IF-2, MITOCHONDRIAL"/>
    <property type="match status" value="1"/>
</dbReference>
<organism evidence="13 14">
    <name type="scientific">Diploscapter pachys</name>
    <dbReference type="NCBI Taxonomy" id="2018661"/>
    <lineage>
        <taxon>Eukaryota</taxon>
        <taxon>Metazoa</taxon>
        <taxon>Ecdysozoa</taxon>
        <taxon>Nematoda</taxon>
        <taxon>Chromadorea</taxon>
        <taxon>Rhabditida</taxon>
        <taxon>Rhabditina</taxon>
        <taxon>Rhabditomorpha</taxon>
        <taxon>Rhabditoidea</taxon>
        <taxon>Rhabditidae</taxon>
        <taxon>Diploscapter</taxon>
    </lineage>
</organism>
<dbReference type="PROSITE" id="PS51722">
    <property type="entry name" value="G_TR_2"/>
    <property type="match status" value="1"/>
</dbReference>
<dbReference type="GO" id="GO:0003743">
    <property type="term" value="F:translation initiation factor activity"/>
    <property type="evidence" value="ECO:0007669"/>
    <property type="project" value="UniProtKB-KW"/>
</dbReference>
<feature type="region of interest" description="Disordered" evidence="11">
    <location>
        <begin position="127"/>
        <end position="156"/>
    </location>
</feature>
<evidence type="ECO:0000313" key="14">
    <source>
        <dbReference type="Proteomes" id="UP000218231"/>
    </source>
</evidence>
<gene>
    <name evidence="13" type="ORF">WR25_05376</name>
</gene>
<dbReference type="PANTHER" id="PTHR43381">
    <property type="entry name" value="TRANSLATION INITIATION FACTOR IF-2-RELATED"/>
    <property type="match status" value="1"/>
</dbReference>
<dbReference type="FunFam" id="3.40.50.300:FF:000019">
    <property type="entry name" value="Translation initiation factor IF-2"/>
    <property type="match status" value="1"/>
</dbReference>
<dbReference type="STRING" id="2018661.A0A2A2KA41"/>
<reference evidence="13 14" key="1">
    <citation type="journal article" date="2017" name="Curr. Biol.">
        <title>Genome architecture and evolution of a unichromosomal asexual nematode.</title>
        <authorList>
            <person name="Fradin H."/>
            <person name="Zegar C."/>
            <person name="Gutwein M."/>
            <person name="Lucas J."/>
            <person name="Kovtun M."/>
            <person name="Corcoran D."/>
            <person name="Baugh L.R."/>
            <person name="Kiontke K."/>
            <person name="Gunsalus K."/>
            <person name="Fitch D.H."/>
            <person name="Piano F."/>
        </authorList>
    </citation>
    <scope>NUCLEOTIDE SEQUENCE [LARGE SCALE GENOMIC DNA]</scope>
    <source>
        <strain evidence="13">PF1309</strain>
    </source>
</reference>
<dbReference type="InterPro" id="IPR005225">
    <property type="entry name" value="Small_GTP-bd"/>
</dbReference>
<protein>
    <recommendedName>
        <fullName evidence="10">Translation initiation factor IF-2, mitochondrial</fullName>
    </recommendedName>
</protein>
<dbReference type="GO" id="GO:0005525">
    <property type="term" value="F:GTP binding"/>
    <property type="evidence" value="ECO:0007669"/>
    <property type="project" value="UniProtKB-KW"/>
</dbReference>
<evidence type="ECO:0000256" key="9">
    <source>
        <dbReference type="ARBA" id="ARBA00025162"/>
    </source>
</evidence>
<keyword evidence="7" id="KW-0496">Mitochondrion</keyword>
<keyword evidence="4" id="KW-0547">Nucleotide-binding</keyword>
<evidence type="ECO:0000256" key="8">
    <source>
        <dbReference type="ARBA" id="ARBA00023134"/>
    </source>
</evidence>
<name>A0A2A2KA41_9BILA</name>
<comment type="similarity">
    <text evidence="2">Belongs to the TRAFAC class translation factor GTPase superfamily. Classic translation factor GTPase family. IF-2 subfamily.</text>
</comment>
<dbReference type="CDD" id="cd03702">
    <property type="entry name" value="IF2_mtIF2_II"/>
    <property type="match status" value="1"/>
</dbReference>
<dbReference type="CDD" id="cd01887">
    <property type="entry name" value="IF2_eIF5B"/>
    <property type="match status" value="1"/>
</dbReference>
<dbReference type="SUPFAM" id="SSF52156">
    <property type="entry name" value="Initiation factor IF2/eIF5b, domain 3"/>
    <property type="match status" value="1"/>
</dbReference>
<dbReference type="Proteomes" id="UP000218231">
    <property type="component" value="Unassembled WGS sequence"/>
</dbReference>
<evidence type="ECO:0000256" key="4">
    <source>
        <dbReference type="ARBA" id="ARBA00022741"/>
    </source>
</evidence>
<comment type="caution">
    <text evidence="13">The sequence shown here is derived from an EMBL/GenBank/DDBJ whole genome shotgun (WGS) entry which is preliminary data.</text>
</comment>
<dbReference type="Pfam" id="PF00009">
    <property type="entry name" value="GTP_EFTU"/>
    <property type="match status" value="1"/>
</dbReference>
<dbReference type="CDD" id="cd03692">
    <property type="entry name" value="mtIF2_IVc"/>
    <property type="match status" value="1"/>
</dbReference>
<dbReference type="NCBIfam" id="TIGR00231">
    <property type="entry name" value="small_GTP"/>
    <property type="match status" value="1"/>
</dbReference>
<dbReference type="InterPro" id="IPR044145">
    <property type="entry name" value="IF2_II"/>
</dbReference>
<dbReference type="EMBL" id="LIAE01009215">
    <property type="protein sequence ID" value="PAV70743.1"/>
    <property type="molecule type" value="Genomic_DNA"/>
</dbReference>
<evidence type="ECO:0000256" key="11">
    <source>
        <dbReference type="SAM" id="MobiDB-lite"/>
    </source>
</evidence>
<dbReference type="InterPro" id="IPR053905">
    <property type="entry name" value="EF-G-like_DII"/>
</dbReference>
<dbReference type="Gene3D" id="2.40.30.10">
    <property type="entry name" value="Translation factors"/>
    <property type="match status" value="2"/>
</dbReference>
<accession>A0A2A2KA41</accession>
<evidence type="ECO:0000259" key="12">
    <source>
        <dbReference type="PROSITE" id="PS51722"/>
    </source>
</evidence>
<dbReference type="InterPro" id="IPR015760">
    <property type="entry name" value="TIF_IF2"/>
</dbReference>
<feature type="domain" description="Tr-type G" evidence="12">
    <location>
        <begin position="156"/>
        <end position="330"/>
    </location>
</feature>
<evidence type="ECO:0000256" key="3">
    <source>
        <dbReference type="ARBA" id="ARBA00022540"/>
    </source>
</evidence>
<dbReference type="SUPFAM" id="SSF52540">
    <property type="entry name" value="P-loop containing nucleoside triphosphate hydrolases"/>
    <property type="match status" value="1"/>
</dbReference>
<proteinExistence type="inferred from homology"/>
<evidence type="ECO:0000256" key="1">
    <source>
        <dbReference type="ARBA" id="ARBA00004173"/>
    </source>
</evidence>
<sequence length="706" mass="78266">MLPAGRNASANLLRILLTTPSTSKFIPISVVCAQQTRFYAKNRTRRKFVEEIAIKNVKSEKPYIDIYSDMTAQELAKTMKVDMNDLTDFLTDLNPKLLDSIVEERAIDQEFILKAVAGFGCKPRVAMRPASNRKSQADDDDDILPQPPASEAELAKRPPVVTIMGHVDHGKTTLLDTLRKSNITAGEFGGITQHIGAFSVALKDGRKVTFLDTPGHAAFAAMRSRGAHGADLVILVVAADDGVKEQTKQSIEFARQANVPLVVAINKCDKPQADPTRAMRSLLQFNIVPESMGGDVQCIQVSALQGTNIDALQEAILTQADIMNIRATPKGRVEASVIEATTVHGIGKVTTLVVARGILRKGAVLVGGATWCKVRTMTDENGKEMREAGPGTPVRISGWRDDLPNPGDLIIEAESTDKATKAVAYRVAKEMETKAKKDWGEIEEKRRVAREEYVANRKELYSKGIRFNSTIRRIVHKKNRLTKDLGDDTKPKMRILLRTDVEGTLEAILTVIESYSCQEECDFQVVDFNVGPPTPTDVELAKETGAMIYLFNIDANKAVKTEAEQSGVQIHHYNVIYRLVEALKDELSARLPLKEELELIGEGHVLKEFLVSDRGRKKQPVAGTLVDWGHFDKDSVFKFIRNSNVIYEGPVESMKHEKETVSTASTNTEVGIVIGNKEVRFQEDDQVEVHKKHQVPQRINWNPPGF</sequence>